<evidence type="ECO:0000313" key="3">
    <source>
        <dbReference type="EMBL" id="QQV77045.1"/>
    </source>
</evidence>
<reference evidence="4" key="1">
    <citation type="submission" date="2020-09" db="EMBL/GenBank/DDBJ databases">
        <title>Sphingomonas sp., a new species isolated from pork steak.</title>
        <authorList>
            <person name="Heidler von Heilborn D."/>
        </authorList>
    </citation>
    <scope>NUCLEOTIDE SEQUENCE [LARGE SCALE GENOMIC DNA]</scope>
</reference>
<name>A0A974NUB1_9SPHN</name>
<dbReference type="Proteomes" id="UP000595894">
    <property type="component" value="Chromosome"/>
</dbReference>
<dbReference type="SUPFAM" id="SSF55174">
    <property type="entry name" value="Alpha-L RNA-binding motif"/>
    <property type="match status" value="1"/>
</dbReference>
<dbReference type="Gene3D" id="3.10.290.10">
    <property type="entry name" value="RNA-binding S4 domain"/>
    <property type="match status" value="1"/>
</dbReference>
<keyword evidence="1" id="KW-0694">RNA-binding</keyword>
<gene>
    <name evidence="3" type="ORF">H5J25_17110</name>
</gene>
<dbReference type="Pfam" id="PF01479">
    <property type="entry name" value="S4"/>
    <property type="match status" value="1"/>
</dbReference>
<feature type="domain" description="RNA-binding S4" evidence="2">
    <location>
        <begin position="13"/>
        <end position="76"/>
    </location>
</feature>
<organism evidence="3 4">
    <name type="scientific">Sphingomonas aliaeris</name>
    <dbReference type="NCBI Taxonomy" id="2759526"/>
    <lineage>
        <taxon>Bacteria</taxon>
        <taxon>Pseudomonadati</taxon>
        <taxon>Pseudomonadota</taxon>
        <taxon>Alphaproteobacteria</taxon>
        <taxon>Sphingomonadales</taxon>
        <taxon>Sphingomonadaceae</taxon>
        <taxon>Sphingomonas</taxon>
    </lineage>
</organism>
<dbReference type="CDD" id="cd00165">
    <property type="entry name" value="S4"/>
    <property type="match status" value="1"/>
</dbReference>
<dbReference type="RefSeq" id="WP_202093164.1">
    <property type="nucleotide sequence ID" value="NZ_CP061035.1"/>
</dbReference>
<sequence>MADAGGAGGGISMRLDRFLWFVRLAKTRSAAQALAAHSRLRLDGRPIDRAHAQVRIGNVLTLLYNDRVRVIRVAALPARRGPAPEARACYDELTAAAGEAGHENVSQQAASD</sequence>
<dbReference type="GO" id="GO:0003723">
    <property type="term" value="F:RNA binding"/>
    <property type="evidence" value="ECO:0007669"/>
    <property type="project" value="UniProtKB-KW"/>
</dbReference>
<dbReference type="InterPro" id="IPR036986">
    <property type="entry name" value="S4_RNA-bd_sf"/>
</dbReference>
<dbReference type="PROSITE" id="PS50889">
    <property type="entry name" value="S4"/>
    <property type="match status" value="1"/>
</dbReference>
<evidence type="ECO:0000259" key="2">
    <source>
        <dbReference type="SMART" id="SM00363"/>
    </source>
</evidence>
<keyword evidence="4" id="KW-1185">Reference proteome</keyword>
<dbReference type="AlphaFoldDB" id="A0A974NUB1"/>
<evidence type="ECO:0000256" key="1">
    <source>
        <dbReference type="PROSITE-ProRule" id="PRU00182"/>
    </source>
</evidence>
<dbReference type="KEGG" id="sari:H5J25_17110"/>
<dbReference type="SMART" id="SM00363">
    <property type="entry name" value="S4"/>
    <property type="match status" value="1"/>
</dbReference>
<dbReference type="InterPro" id="IPR002942">
    <property type="entry name" value="S4_RNA-bd"/>
</dbReference>
<protein>
    <submittedName>
        <fullName evidence="3">RNA-binding S4 domain-containing protein</fullName>
    </submittedName>
</protein>
<dbReference type="EMBL" id="CP061035">
    <property type="protein sequence ID" value="QQV77045.1"/>
    <property type="molecule type" value="Genomic_DNA"/>
</dbReference>
<accession>A0A974NUB1</accession>
<evidence type="ECO:0000313" key="4">
    <source>
        <dbReference type="Proteomes" id="UP000595894"/>
    </source>
</evidence>
<proteinExistence type="predicted"/>